<sequence>MFKMFKFDSKATREDCKFIIDIIKNYSEDSSIKKLISPISDEYYLLDEKNQVSICIADDEIILANHVYLYKKTFNLSFTSNLKKIIKKQMENEMQALKKTLFKNEIDLLDKILNVSARKKKSLSITPNLKSS</sequence>
<evidence type="ECO:0000313" key="2">
    <source>
        <dbReference type="Proteomes" id="UP000441333"/>
    </source>
</evidence>
<name>A0A6N6MHZ0_9FLAO</name>
<dbReference type="AlphaFoldDB" id="A0A6N6MHZ0"/>
<dbReference type="EMBL" id="WAAT01000037">
    <property type="protein sequence ID" value="KAB1068376.1"/>
    <property type="molecule type" value="Genomic_DNA"/>
</dbReference>
<evidence type="ECO:0000313" key="1">
    <source>
        <dbReference type="EMBL" id="KAB1068376.1"/>
    </source>
</evidence>
<comment type="caution">
    <text evidence="1">The sequence shown here is derived from an EMBL/GenBank/DDBJ whole genome shotgun (WGS) entry which is preliminary data.</text>
</comment>
<dbReference type="Proteomes" id="UP000441333">
    <property type="component" value="Unassembled WGS sequence"/>
</dbReference>
<organism evidence="1 2">
    <name type="scientific">Pseudotamlana haliotis</name>
    <dbReference type="NCBI Taxonomy" id="2614804"/>
    <lineage>
        <taxon>Bacteria</taxon>
        <taxon>Pseudomonadati</taxon>
        <taxon>Bacteroidota</taxon>
        <taxon>Flavobacteriia</taxon>
        <taxon>Flavobacteriales</taxon>
        <taxon>Flavobacteriaceae</taxon>
        <taxon>Pseudotamlana</taxon>
    </lineage>
</organism>
<proteinExistence type="predicted"/>
<accession>A0A6N6MHZ0</accession>
<keyword evidence="2" id="KW-1185">Reference proteome</keyword>
<protein>
    <submittedName>
        <fullName evidence="1">Uncharacterized protein</fullName>
    </submittedName>
</protein>
<gene>
    <name evidence="1" type="ORF">F6U93_06660</name>
</gene>
<reference evidence="1 2" key="1">
    <citation type="submission" date="2019-09" db="EMBL/GenBank/DDBJ databases">
        <authorList>
            <person name="Cao W.R."/>
        </authorList>
    </citation>
    <scope>NUCLEOTIDE SEQUENCE [LARGE SCALE GENOMIC DNA]</scope>
    <source>
        <strain evidence="1 2">B1N29</strain>
    </source>
</reference>